<feature type="domain" description="C2H2-type" evidence="2">
    <location>
        <begin position="443"/>
        <end position="468"/>
    </location>
</feature>
<protein>
    <recommendedName>
        <fullName evidence="2">C2H2-type domain-containing protein</fullName>
    </recommendedName>
</protein>
<feature type="region of interest" description="Disordered" evidence="1">
    <location>
        <begin position="469"/>
        <end position="502"/>
    </location>
</feature>
<evidence type="ECO:0000313" key="3">
    <source>
        <dbReference type="EMBL" id="KIN06089.1"/>
    </source>
</evidence>
<dbReference type="EMBL" id="KN832871">
    <property type="protein sequence ID" value="KIN06089.1"/>
    <property type="molecule type" value="Genomic_DNA"/>
</dbReference>
<dbReference type="Gene3D" id="3.30.160.60">
    <property type="entry name" value="Classic Zinc Finger"/>
    <property type="match status" value="1"/>
</dbReference>
<dbReference type="PANTHER" id="PTHR46179:SF19">
    <property type="entry name" value="C2H2 FINGER DOMAIN TRANSCRIPTION FACTOR (EUROFUNG)-RELATED"/>
    <property type="match status" value="1"/>
</dbReference>
<feature type="region of interest" description="Disordered" evidence="1">
    <location>
        <begin position="199"/>
        <end position="365"/>
    </location>
</feature>
<feature type="compositionally biased region" description="Polar residues" evidence="1">
    <location>
        <begin position="161"/>
        <end position="178"/>
    </location>
</feature>
<feature type="compositionally biased region" description="Basic and acidic residues" evidence="1">
    <location>
        <begin position="205"/>
        <end position="220"/>
    </location>
</feature>
<reference evidence="3 4" key="1">
    <citation type="submission" date="2014-04" db="EMBL/GenBank/DDBJ databases">
        <authorList>
            <consortium name="DOE Joint Genome Institute"/>
            <person name="Kuo A."/>
            <person name="Martino E."/>
            <person name="Perotto S."/>
            <person name="Kohler A."/>
            <person name="Nagy L.G."/>
            <person name="Floudas D."/>
            <person name="Copeland A."/>
            <person name="Barry K.W."/>
            <person name="Cichocki N."/>
            <person name="Veneault-Fourrey C."/>
            <person name="LaButti K."/>
            <person name="Lindquist E.A."/>
            <person name="Lipzen A."/>
            <person name="Lundell T."/>
            <person name="Morin E."/>
            <person name="Murat C."/>
            <person name="Sun H."/>
            <person name="Tunlid A."/>
            <person name="Henrissat B."/>
            <person name="Grigoriev I.V."/>
            <person name="Hibbett D.S."/>
            <person name="Martin F."/>
            <person name="Nordberg H.P."/>
            <person name="Cantor M.N."/>
            <person name="Hua S.X."/>
        </authorList>
    </citation>
    <scope>NUCLEOTIDE SEQUENCE [LARGE SCALE GENOMIC DNA]</scope>
    <source>
        <strain evidence="3 4">Zn</strain>
    </source>
</reference>
<feature type="compositionally biased region" description="Basic and acidic residues" evidence="1">
    <location>
        <begin position="70"/>
        <end position="82"/>
    </location>
</feature>
<dbReference type="InterPro" id="IPR036236">
    <property type="entry name" value="Znf_C2H2_sf"/>
</dbReference>
<organism evidence="3 4">
    <name type="scientific">Oidiodendron maius (strain Zn)</name>
    <dbReference type="NCBI Taxonomy" id="913774"/>
    <lineage>
        <taxon>Eukaryota</taxon>
        <taxon>Fungi</taxon>
        <taxon>Dikarya</taxon>
        <taxon>Ascomycota</taxon>
        <taxon>Pezizomycotina</taxon>
        <taxon>Leotiomycetes</taxon>
        <taxon>Leotiomycetes incertae sedis</taxon>
        <taxon>Myxotrichaceae</taxon>
        <taxon>Oidiodendron</taxon>
    </lineage>
</organism>
<reference evidence="4" key="2">
    <citation type="submission" date="2015-01" db="EMBL/GenBank/DDBJ databases">
        <title>Evolutionary Origins and Diversification of the Mycorrhizal Mutualists.</title>
        <authorList>
            <consortium name="DOE Joint Genome Institute"/>
            <consortium name="Mycorrhizal Genomics Consortium"/>
            <person name="Kohler A."/>
            <person name="Kuo A."/>
            <person name="Nagy L.G."/>
            <person name="Floudas D."/>
            <person name="Copeland A."/>
            <person name="Barry K.W."/>
            <person name="Cichocki N."/>
            <person name="Veneault-Fourrey C."/>
            <person name="LaButti K."/>
            <person name="Lindquist E.A."/>
            <person name="Lipzen A."/>
            <person name="Lundell T."/>
            <person name="Morin E."/>
            <person name="Murat C."/>
            <person name="Riley R."/>
            <person name="Ohm R."/>
            <person name="Sun H."/>
            <person name="Tunlid A."/>
            <person name="Henrissat B."/>
            <person name="Grigoriev I.V."/>
            <person name="Hibbett D.S."/>
            <person name="Martin F."/>
        </authorList>
    </citation>
    <scope>NUCLEOTIDE SEQUENCE [LARGE SCALE GENOMIC DNA]</scope>
    <source>
        <strain evidence="4">Zn</strain>
    </source>
</reference>
<evidence type="ECO:0000259" key="2">
    <source>
        <dbReference type="SMART" id="SM00355"/>
    </source>
</evidence>
<feature type="region of interest" description="Disordered" evidence="1">
    <location>
        <begin position="1"/>
        <end position="185"/>
    </location>
</feature>
<keyword evidence="4" id="KW-1185">Reference proteome</keyword>
<dbReference type="InterPro" id="IPR013087">
    <property type="entry name" value="Znf_C2H2_type"/>
</dbReference>
<feature type="compositionally biased region" description="Pro residues" evidence="1">
    <location>
        <begin position="9"/>
        <end position="19"/>
    </location>
</feature>
<dbReference type="OrthoDB" id="6077919at2759"/>
<accession>A0A0C3D4A0</accession>
<dbReference type="HOGENOM" id="CLU_021529_1_1_1"/>
<feature type="compositionally biased region" description="Basic and acidic residues" evidence="1">
    <location>
        <begin position="469"/>
        <end position="479"/>
    </location>
</feature>
<evidence type="ECO:0000313" key="4">
    <source>
        <dbReference type="Proteomes" id="UP000054321"/>
    </source>
</evidence>
<feature type="compositionally biased region" description="Polar residues" evidence="1">
    <location>
        <begin position="320"/>
        <end position="356"/>
    </location>
</feature>
<proteinExistence type="predicted"/>
<dbReference type="GO" id="GO:0005634">
    <property type="term" value="C:nucleus"/>
    <property type="evidence" value="ECO:0007669"/>
    <property type="project" value="TreeGrafter"/>
</dbReference>
<name>A0A0C3D4A0_OIDMZ</name>
<dbReference type="SMART" id="SM00355">
    <property type="entry name" value="ZnF_C2H2"/>
    <property type="match status" value="3"/>
</dbReference>
<dbReference type="InterPro" id="IPR051061">
    <property type="entry name" value="Zinc_finger_trans_reg"/>
</dbReference>
<dbReference type="STRING" id="913774.A0A0C3D4A0"/>
<dbReference type="AlphaFoldDB" id="A0A0C3D4A0"/>
<dbReference type="SUPFAM" id="SSF57667">
    <property type="entry name" value="beta-beta-alpha zinc fingers"/>
    <property type="match status" value="1"/>
</dbReference>
<feature type="domain" description="C2H2-type" evidence="2">
    <location>
        <begin position="409"/>
        <end position="438"/>
    </location>
</feature>
<dbReference type="PANTHER" id="PTHR46179">
    <property type="entry name" value="ZINC FINGER PROTEIN"/>
    <property type="match status" value="1"/>
</dbReference>
<dbReference type="Proteomes" id="UP000054321">
    <property type="component" value="Unassembled WGS sequence"/>
</dbReference>
<gene>
    <name evidence="3" type="ORF">OIDMADRAFT_176194</name>
</gene>
<feature type="domain" description="C2H2-type" evidence="2">
    <location>
        <begin position="378"/>
        <end position="403"/>
    </location>
</feature>
<evidence type="ECO:0000256" key="1">
    <source>
        <dbReference type="SAM" id="MobiDB-lite"/>
    </source>
</evidence>
<dbReference type="InParanoid" id="A0A0C3D4A0"/>
<dbReference type="GO" id="GO:0006357">
    <property type="term" value="P:regulation of transcription by RNA polymerase II"/>
    <property type="evidence" value="ECO:0007669"/>
    <property type="project" value="TreeGrafter"/>
</dbReference>
<feature type="compositionally biased region" description="Basic and acidic residues" evidence="1">
    <location>
        <begin position="25"/>
        <end position="34"/>
    </location>
</feature>
<feature type="compositionally biased region" description="Basic residues" evidence="1">
    <location>
        <begin position="492"/>
        <end position="502"/>
    </location>
</feature>
<sequence>MTAVENLSPPHPPPAPPPASAADDELYHSDDVGLRDTPPLKPRKVRLQPSPSPPLAIPSPEVTPDSSPDPPDRKRPQRDSNRRRYRNSYRPSQGDAVLIHFMGGGKNPEIAGHAGQEPLAGDDEEDDGHDSHRGATAVDDVEKGVHQPSLAAIAQGALAQHGQTAQELAATQRSQDNAAQRVVGGERIDEIRSSIPSIASAYAGDARRPPSPDASLKQEVRTPSTGGLPPIRQHSPKSHLANGNGTGPITLPSITAQLGDLSHLTDVAAAGDSPFPQSPPPRPPHRYSGPPNHGSPPKSPNDAFRRGLPSPSGPGHYYYTQGNHQRVAQPDGTQYASSGDYSSSNTETPSTDQSAPTPAPAIDRMSIDGITNPQVGGYQCTYPGCTAQPFQTQYLLNSHANVHSSIRPHYCPVKGCPRSEGGKGFKRKNEMIRHGLVHDSPGYVCPFCPDREHKYPRPDNLQRHVRVHHVDRDKDDPQLRDVLAQRAEGPSRGRRRRGAAPS</sequence>